<dbReference type="PROSITE" id="PS00018">
    <property type="entry name" value="EF_HAND_1"/>
    <property type="match status" value="2"/>
</dbReference>
<dbReference type="Gene3D" id="3.40.720.10">
    <property type="entry name" value="Alkaline Phosphatase, subunit A"/>
    <property type="match status" value="1"/>
</dbReference>
<keyword evidence="9" id="KW-1185">Reference proteome</keyword>
<dbReference type="InterPro" id="IPR011992">
    <property type="entry name" value="EF-hand-dom_pair"/>
</dbReference>
<reference evidence="8 9" key="1">
    <citation type="submission" date="2020-08" db="EMBL/GenBank/DDBJ databases">
        <title>Genomic Encyclopedia of Type Strains, Phase IV (KMG-IV): sequencing the most valuable type-strain genomes for metagenomic binning, comparative biology and taxonomic classification.</title>
        <authorList>
            <person name="Goeker M."/>
        </authorList>
    </citation>
    <scope>NUCLEOTIDE SEQUENCE [LARGE SCALE GENOMIC DNA]</scope>
    <source>
        <strain evidence="8 9">DSM 23562</strain>
    </source>
</reference>
<dbReference type="AlphaFoldDB" id="A0A7W9SLX9"/>
<dbReference type="InterPro" id="IPR002048">
    <property type="entry name" value="EF_hand_dom"/>
</dbReference>
<proteinExistence type="inferred from homology"/>
<evidence type="ECO:0000313" key="8">
    <source>
        <dbReference type="EMBL" id="MBB6048594.1"/>
    </source>
</evidence>
<dbReference type="GO" id="GO:0005509">
    <property type="term" value="F:calcium ion binding"/>
    <property type="evidence" value="ECO:0007669"/>
    <property type="project" value="InterPro"/>
</dbReference>
<evidence type="ECO:0000256" key="5">
    <source>
        <dbReference type="ARBA" id="ARBA00023180"/>
    </source>
</evidence>
<evidence type="ECO:0000256" key="2">
    <source>
        <dbReference type="ARBA" id="ARBA00022723"/>
    </source>
</evidence>
<evidence type="ECO:0000256" key="6">
    <source>
        <dbReference type="SAM" id="SignalP"/>
    </source>
</evidence>
<dbReference type="CDD" id="cd00051">
    <property type="entry name" value="EFh"/>
    <property type="match status" value="1"/>
</dbReference>
<dbReference type="InterPro" id="IPR000917">
    <property type="entry name" value="Sulfatase_N"/>
</dbReference>
<keyword evidence="4" id="KW-0106">Calcium</keyword>
<name>A0A7W9SLX9_ARMRO</name>
<dbReference type="InterPro" id="IPR018247">
    <property type="entry name" value="EF_Hand_1_Ca_BS"/>
</dbReference>
<dbReference type="PANTHER" id="PTHR10342:SF274">
    <property type="entry name" value="ARYLSULFATASE B"/>
    <property type="match status" value="1"/>
</dbReference>
<evidence type="ECO:0000259" key="7">
    <source>
        <dbReference type="PROSITE" id="PS50222"/>
    </source>
</evidence>
<dbReference type="Pfam" id="PF00884">
    <property type="entry name" value="Sulfatase"/>
    <property type="match status" value="1"/>
</dbReference>
<dbReference type="Gene3D" id="1.10.238.10">
    <property type="entry name" value="EF-hand"/>
    <property type="match status" value="1"/>
</dbReference>
<comment type="caution">
    <text evidence="8">The sequence shown here is derived from an EMBL/GenBank/DDBJ whole genome shotgun (WGS) entry which is preliminary data.</text>
</comment>
<organism evidence="8 9">
    <name type="scientific">Armatimonas rosea</name>
    <dbReference type="NCBI Taxonomy" id="685828"/>
    <lineage>
        <taxon>Bacteria</taxon>
        <taxon>Bacillati</taxon>
        <taxon>Armatimonadota</taxon>
        <taxon>Armatimonadia</taxon>
        <taxon>Armatimonadales</taxon>
        <taxon>Armatimonadaceae</taxon>
        <taxon>Armatimonas</taxon>
    </lineage>
</organism>
<dbReference type="PANTHER" id="PTHR10342">
    <property type="entry name" value="ARYLSULFATASE"/>
    <property type="match status" value="1"/>
</dbReference>
<sequence length="524" mass="57235">MKTMTCLALLPLLAATVPVAHAQVEKPNIVYFLVDDLGYADCGFNGGKDIQTPQIDRLAREGAVLKSFYVQPVCSPTRSALLTGRYVTHTGVYTIVTPGASWGLPLGERLLPEALKEEGYTTAICGKWHLGEFQPAYTPTNRGFDHQYGHFFGAIDYFTHIRDGKPDWYRDDKPLKEEGYSTELLAKEAVRLIEAQPKDKPLFLYLPFNGIHAPHQVPERYLTPYQNLPKPRQTIAGMLSAVDQAIGQVVAALEAKGLRKNTLIVFSSDNGGPGPGRVTMNTPLRAGKGTIYEGGVRAAAFATWPGKIPAGQTIDEPLHAVDWFPTLLTLAGATREQKLPVDGRDLWPVLTKRAKSPHDVLLLHGTRPGVAAVRKGDWKLLVNASERDAEEVGEGEKLGGRVELYNLKDDLSERTNVAASQPEKVKELRAELAALLRDAVPAGGAKPATVPAAPNAAKGRATLFDQKDTNKDGKLSLEEFLVGPNNQANPQAARMRFTSFDTNKDGFLSREEFVSQGKKTQAVR</sequence>
<dbReference type="SUPFAM" id="SSF47473">
    <property type="entry name" value="EF-hand"/>
    <property type="match status" value="1"/>
</dbReference>
<dbReference type="EMBL" id="JACHGW010000001">
    <property type="protein sequence ID" value="MBB6048594.1"/>
    <property type="molecule type" value="Genomic_DNA"/>
</dbReference>
<comment type="similarity">
    <text evidence="1">Belongs to the sulfatase family.</text>
</comment>
<dbReference type="GO" id="GO:0008484">
    <property type="term" value="F:sulfuric ester hydrolase activity"/>
    <property type="evidence" value="ECO:0007669"/>
    <property type="project" value="InterPro"/>
</dbReference>
<dbReference type="SUPFAM" id="SSF53649">
    <property type="entry name" value="Alkaline phosphatase-like"/>
    <property type="match status" value="1"/>
</dbReference>
<keyword evidence="5" id="KW-0325">Glycoprotein</keyword>
<keyword evidence="2" id="KW-0479">Metal-binding</keyword>
<protein>
    <submittedName>
        <fullName evidence="8">Arylsulfatase A-like enzyme</fullName>
    </submittedName>
</protein>
<keyword evidence="3" id="KW-0378">Hydrolase</keyword>
<keyword evidence="6" id="KW-0732">Signal</keyword>
<dbReference type="RefSeq" id="WP_184192232.1">
    <property type="nucleotide sequence ID" value="NZ_JACHGW010000001.1"/>
</dbReference>
<evidence type="ECO:0000256" key="3">
    <source>
        <dbReference type="ARBA" id="ARBA00022801"/>
    </source>
</evidence>
<dbReference type="InterPro" id="IPR047115">
    <property type="entry name" value="ARSB"/>
</dbReference>
<dbReference type="Pfam" id="PF13202">
    <property type="entry name" value="EF-hand_5"/>
    <property type="match status" value="2"/>
</dbReference>
<dbReference type="PROSITE" id="PS50222">
    <property type="entry name" value="EF_HAND_2"/>
    <property type="match status" value="1"/>
</dbReference>
<dbReference type="Gene3D" id="3.30.1120.10">
    <property type="match status" value="1"/>
</dbReference>
<feature type="domain" description="EF-hand" evidence="7">
    <location>
        <begin position="455"/>
        <end position="490"/>
    </location>
</feature>
<feature type="chain" id="PRO_5031439998" evidence="6">
    <location>
        <begin position="23"/>
        <end position="524"/>
    </location>
</feature>
<accession>A0A7W9SLX9</accession>
<evidence type="ECO:0000256" key="4">
    <source>
        <dbReference type="ARBA" id="ARBA00022837"/>
    </source>
</evidence>
<feature type="signal peptide" evidence="6">
    <location>
        <begin position="1"/>
        <end position="22"/>
    </location>
</feature>
<dbReference type="InterPro" id="IPR024607">
    <property type="entry name" value="Sulfatase_CS"/>
</dbReference>
<dbReference type="Proteomes" id="UP000520814">
    <property type="component" value="Unassembled WGS sequence"/>
</dbReference>
<evidence type="ECO:0000313" key="9">
    <source>
        <dbReference type="Proteomes" id="UP000520814"/>
    </source>
</evidence>
<dbReference type="PROSITE" id="PS00523">
    <property type="entry name" value="SULFATASE_1"/>
    <property type="match status" value="1"/>
</dbReference>
<dbReference type="InterPro" id="IPR017850">
    <property type="entry name" value="Alkaline_phosphatase_core_sf"/>
</dbReference>
<dbReference type="CDD" id="cd16029">
    <property type="entry name" value="4-S"/>
    <property type="match status" value="1"/>
</dbReference>
<evidence type="ECO:0000256" key="1">
    <source>
        <dbReference type="ARBA" id="ARBA00008779"/>
    </source>
</evidence>
<gene>
    <name evidence="8" type="ORF">HNQ39_000356</name>
</gene>